<sequence length="379" mass="40864">MEIWKALFKWQWSPLVGGVLIGFVNTMMFAYDSPWAVYSGLRNWGLHVLEYIPGIGDVAQISPLEHKSSVMDIAFFLGAFAAALLAKEFAVRIPPLREAVKGIIGGGLMGVGAKLAGGCTIGGFYSSIAALSASGIFMMLGLFVGAVAGIKILMWEKRVMKSPPTGGKLIAIPHFLQVTLGVVALVAGIIAIPYYYDSLDFNELGVLFSFAMILGITNQRSRFCFVRAIREPFLTGDGEMTKAAALAFVVAIIGFTVIKYADIQDSMVFVAFTAGWPAALGGLIFGIGMTLAGGCASGSIWRAGEGHIKLWLAVISFALSAAAAHLLLELTFNFTYLKRVFLPDVWDSWLIALAIPLLIMFVWSSIAAWNEKTEKLTLL</sequence>
<organism evidence="9">
    <name type="scientific">hydrothermal vent metagenome</name>
    <dbReference type="NCBI Taxonomy" id="652676"/>
    <lineage>
        <taxon>unclassified sequences</taxon>
        <taxon>metagenomes</taxon>
        <taxon>ecological metagenomes</taxon>
    </lineage>
</organism>
<accession>A0A3B1C4M6</accession>
<dbReference type="EMBL" id="UOGE01000101">
    <property type="protein sequence ID" value="VAX25129.1"/>
    <property type="molecule type" value="Genomic_DNA"/>
</dbReference>
<proteinExistence type="predicted"/>
<feature type="transmembrane region" description="Helical" evidence="8">
    <location>
        <begin position="348"/>
        <end position="369"/>
    </location>
</feature>
<keyword evidence="3" id="KW-1003">Cell membrane</keyword>
<feature type="transmembrane region" description="Helical" evidence="8">
    <location>
        <begin position="131"/>
        <end position="154"/>
    </location>
</feature>
<dbReference type="PANTHER" id="PTHR30574:SF1">
    <property type="entry name" value="SULPHUR TRANSPORT DOMAIN-CONTAINING PROTEIN"/>
    <property type="match status" value="1"/>
</dbReference>
<feature type="transmembrane region" description="Helical" evidence="8">
    <location>
        <begin position="240"/>
        <end position="261"/>
    </location>
</feature>
<evidence type="ECO:0000256" key="1">
    <source>
        <dbReference type="ARBA" id="ARBA00004429"/>
    </source>
</evidence>
<dbReference type="AlphaFoldDB" id="A0A3B1C4M6"/>
<comment type="subcellular location">
    <subcellularLocation>
        <location evidence="1">Cell inner membrane</location>
        <topology evidence="1">Multi-pass membrane protein</topology>
    </subcellularLocation>
</comment>
<keyword evidence="6 8" id="KW-1133">Transmembrane helix</keyword>
<dbReference type="Pfam" id="PF04143">
    <property type="entry name" value="Sulf_transp"/>
    <property type="match status" value="2"/>
</dbReference>
<evidence type="ECO:0000256" key="8">
    <source>
        <dbReference type="SAM" id="Phobius"/>
    </source>
</evidence>
<gene>
    <name evidence="9" type="ORF">MNBD_NITROSPINAE02-1682</name>
</gene>
<evidence type="ECO:0000256" key="6">
    <source>
        <dbReference type="ARBA" id="ARBA00022989"/>
    </source>
</evidence>
<evidence type="ECO:0000256" key="7">
    <source>
        <dbReference type="ARBA" id="ARBA00023136"/>
    </source>
</evidence>
<feature type="transmembrane region" description="Helical" evidence="8">
    <location>
        <begin position="175"/>
        <end position="195"/>
    </location>
</feature>
<protein>
    <recommendedName>
        <fullName evidence="10">YeeE/YedE family protein</fullName>
    </recommendedName>
</protein>
<keyword evidence="5 8" id="KW-0812">Transmembrane</keyword>
<evidence type="ECO:0008006" key="10">
    <source>
        <dbReference type="Google" id="ProtNLM"/>
    </source>
</evidence>
<name>A0A3B1C4M6_9ZZZZ</name>
<reference evidence="9" key="1">
    <citation type="submission" date="2018-06" db="EMBL/GenBank/DDBJ databases">
        <authorList>
            <person name="Zhirakovskaya E."/>
        </authorList>
    </citation>
    <scope>NUCLEOTIDE SEQUENCE</scope>
</reference>
<evidence type="ECO:0000256" key="4">
    <source>
        <dbReference type="ARBA" id="ARBA00022519"/>
    </source>
</evidence>
<keyword evidence="4" id="KW-0997">Cell inner membrane</keyword>
<evidence type="ECO:0000256" key="5">
    <source>
        <dbReference type="ARBA" id="ARBA00022692"/>
    </source>
</evidence>
<evidence type="ECO:0000256" key="3">
    <source>
        <dbReference type="ARBA" id="ARBA00022475"/>
    </source>
</evidence>
<dbReference type="GO" id="GO:0005886">
    <property type="term" value="C:plasma membrane"/>
    <property type="evidence" value="ECO:0007669"/>
    <property type="project" value="UniProtKB-SubCell"/>
</dbReference>
<feature type="transmembrane region" description="Helical" evidence="8">
    <location>
        <begin position="73"/>
        <end position="91"/>
    </location>
</feature>
<evidence type="ECO:0000256" key="2">
    <source>
        <dbReference type="ARBA" id="ARBA00022448"/>
    </source>
</evidence>
<feature type="transmembrane region" description="Helical" evidence="8">
    <location>
        <begin position="12"/>
        <end position="31"/>
    </location>
</feature>
<evidence type="ECO:0000313" key="9">
    <source>
        <dbReference type="EMBL" id="VAX25129.1"/>
    </source>
</evidence>
<feature type="transmembrane region" description="Helical" evidence="8">
    <location>
        <begin position="308"/>
        <end position="328"/>
    </location>
</feature>
<keyword evidence="2" id="KW-0813">Transport</keyword>
<keyword evidence="7 8" id="KW-0472">Membrane</keyword>
<dbReference type="InterPro" id="IPR007272">
    <property type="entry name" value="Sulf_transp_TsuA/YedE"/>
</dbReference>
<feature type="transmembrane region" description="Helical" evidence="8">
    <location>
        <begin position="267"/>
        <end position="296"/>
    </location>
</feature>
<dbReference type="PANTHER" id="PTHR30574">
    <property type="entry name" value="INNER MEMBRANE PROTEIN YEDE"/>
    <property type="match status" value="1"/>
</dbReference>
<feature type="transmembrane region" description="Helical" evidence="8">
    <location>
        <begin position="103"/>
        <end position="125"/>
    </location>
</feature>